<evidence type="ECO:0008006" key="5">
    <source>
        <dbReference type="Google" id="ProtNLM"/>
    </source>
</evidence>
<sequence length="171" mass="16778">MNTSALTKSAAAITLAALTVLGAAACSSGAAKSAGAKAEQPSASASGTPKPGIGTKTQCMALEAKLLSSAGGLQSAITTLSSGGDPSRALPALQSFATQLQAQADKATDPALQPVAHKVETDYTAFVATAQAASDAYAAKNPAAVQAQAAKLKSQESTLQSDVGALRSVCD</sequence>
<dbReference type="RefSeq" id="WP_344791515.1">
    <property type="nucleotide sequence ID" value="NZ_BAABBV010000001.1"/>
</dbReference>
<name>A0ABP7ZKB6_9MICO</name>
<gene>
    <name evidence="3" type="ORF">GCM10022286_18870</name>
</gene>
<keyword evidence="2" id="KW-0732">Signal</keyword>
<feature type="region of interest" description="Disordered" evidence="1">
    <location>
        <begin position="35"/>
        <end position="54"/>
    </location>
</feature>
<evidence type="ECO:0000313" key="3">
    <source>
        <dbReference type="EMBL" id="GAA4161390.1"/>
    </source>
</evidence>
<feature type="signal peptide" evidence="2">
    <location>
        <begin position="1"/>
        <end position="25"/>
    </location>
</feature>
<dbReference type="Proteomes" id="UP001415169">
    <property type="component" value="Unassembled WGS sequence"/>
</dbReference>
<reference evidence="3" key="2">
    <citation type="submission" date="2023-12" db="EMBL/GenBank/DDBJ databases">
        <authorList>
            <person name="Sun Q."/>
            <person name="Inoue M."/>
        </authorList>
    </citation>
    <scope>NUCLEOTIDE SEQUENCE</scope>
    <source>
        <strain evidence="3">JCM 17590</strain>
    </source>
</reference>
<feature type="chain" id="PRO_5045636837" description="Lipoprotein" evidence="2">
    <location>
        <begin position="26"/>
        <end position="171"/>
    </location>
</feature>
<evidence type="ECO:0000313" key="4">
    <source>
        <dbReference type="Proteomes" id="UP001415169"/>
    </source>
</evidence>
<dbReference type="EMBL" id="BAABBV010000001">
    <property type="protein sequence ID" value="GAA4161390.1"/>
    <property type="molecule type" value="Genomic_DNA"/>
</dbReference>
<organism evidence="3 4">
    <name type="scientific">Gryllotalpicola daejeonensis</name>
    <dbReference type="NCBI Taxonomy" id="993087"/>
    <lineage>
        <taxon>Bacteria</taxon>
        <taxon>Bacillati</taxon>
        <taxon>Actinomycetota</taxon>
        <taxon>Actinomycetes</taxon>
        <taxon>Micrococcales</taxon>
        <taxon>Microbacteriaceae</taxon>
        <taxon>Gryllotalpicola</taxon>
    </lineage>
</organism>
<proteinExistence type="predicted"/>
<accession>A0ABP7ZKB6</accession>
<reference evidence="3" key="1">
    <citation type="journal article" date="2014" name="Int. J. Syst. Evol. Microbiol.">
        <title>Complete genome of a new Firmicutes species belonging to the dominant human colonic microbiota ('Ruminococcus bicirculans') reveals two chromosomes and a selective capacity to utilize plant glucans.</title>
        <authorList>
            <consortium name="NISC Comparative Sequencing Program"/>
            <person name="Wegmann U."/>
            <person name="Louis P."/>
            <person name="Goesmann A."/>
            <person name="Henrissat B."/>
            <person name="Duncan S.H."/>
            <person name="Flint H.J."/>
        </authorList>
    </citation>
    <scope>NUCLEOTIDE SEQUENCE</scope>
    <source>
        <strain evidence="3">JCM 17590</strain>
    </source>
</reference>
<evidence type="ECO:0000256" key="2">
    <source>
        <dbReference type="SAM" id="SignalP"/>
    </source>
</evidence>
<protein>
    <recommendedName>
        <fullName evidence="5">Lipoprotein</fullName>
    </recommendedName>
</protein>
<comment type="caution">
    <text evidence="3">The sequence shown here is derived from an EMBL/GenBank/DDBJ whole genome shotgun (WGS) entry which is preliminary data.</text>
</comment>
<keyword evidence="4" id="KW-1185">Reference proteome</keyword>
<evidence type="ECO:0000256" key="1">
    <source>
        <dbReference type="SAM" id="MobiDB-lite"/>
    </source>
</evidence>